<protein>
    <recommendedName>
        <fullName evidence="9">Wax synthase domain-containing protein</fullName>
    </recommendedName>
</protein>
<keyword evidence="6 8" id="KW-0472">Membrane</keyword>
<dbReference type="InterPro" id="IPR032805">
    <property type="entry name" value="Wax_synthase_dom"/>
</dbReference>
<feature type="region of interest" description="Disordered" evidence="7">
    <location>
        <begin position="1"/>
        <end position="45"/>
    </location>
</feature>
<evidence type="ECO:0000256" key="3">
    <source>
        <dbReference type="ARBA" id="ARBA00022679"/>
    </source>
</evidence>
<evidence type="ECO:0000256" key="8">
    <source>
        <dbReference type="SAM" id="Phobius"/>
    </source>
</evidence>
<name>A0A4Q4SRG4_9PEZI</name>
<sequence>MLDGRKTNSTSTLEHRERHPHAKLSKKPGGTNGEAYTQTDMRTMGASNKGEDEEFEYYWQEYPTDGSFLARLDWAFDICSTFRMTGWNWAIRCLPPYGVPPRTADGRQLPLSSLPNRSEAGYTRSLSRRDFFLKRLFVNVIPSYILVDLCAVVMMQDPYFIVGPTSDLPLPPHLAAMHPALLSLRRTSLSLLGILCALQLVFNSGALCLCLLFPPVLGFRAHPWHLPTVSGSFAQVLDRGLAGFWGAWWHQTFRFGFEAPARWLRLGPRGATAVAFLQSGLLHAAGSYSTVPDSRWWEPPLFFLLAGLGILLQRWLVSRVLPPLLGLGPRGLVARRAPPRWARRLGNLVFVLAWLQATSWSLLDDFGRCGLWLFEPVPVSLFRAMGYGPAGDRRVWRYDRDFLARWYSGKHWWESGIGI</sequence>
<comment type="subcellular location">
    <subcellularLocation>
        <location evidence="1">Membrane</location>
        <topology evidence="1">Multi-pass membrane protein</topology>
    </subcellularLocation>
</comment>
<dbReference type="GO" id="GO:0006629">
    <property type="term" value="P:lipid metabolic process"/>
    <property type="evidence" value="ECO:0007669"/>
    <property type="project" value="InterPro"/>
</dbReference>
<dbReference type="EMBL" id="QJNU01001612">
    <property type="protein sequence ID" value="RYO73580.1"/>
    <property type="molecule type" value="Genomic_DNA"/>
</dbReference>
<reference evidence="10 11" key="1">
    <citation type="submission" date="2018-06" db="EMBL/GenBank/DDBJ databases">
        <title>Complete Genomes of Monosporascus.</title>
        <authorList>
            <person name="Robinson A.J."/>
            <person name="Natvig D.O."/>
        </authorList>
    </citation>
    <scope>NUCLEOTIDE SEQUENCE [LARGE SCALE GENOMIC DNA]</scope>
    <source>
        <strain evidence="10 11">CBS 110550</strain>
    </source>
</reference>
<feature type="domain" description="Wax synthase" evidence="9">
    <location>
        <begin position="228"/>
        <end position="304"/>
    </location>
</feature>
<proteinExistence type="inferred from homology"/>
<evidence type="ECO:0000256" key="6">
    <source>
        <dbReference type="ARBA" id="ARBA00023136"/>
    </source>
</evidence>
<accession>A0A4Q4SRG4</accession>
<evidence type="ECO:0000259" key="9">
    <source>
        <dbReference type="Pfam" id="PF13813"/>
    </source>
</evidence>
<evidence type="ECO:0000256" key="2">
    <source>
        <dbReference type="ARBA" id="ARBA00007282"/>
    </source>
</evidence>
<comment type="caution">
    <text evidence="10">The sequence shown here is derived from an EMBL/GenBank/DDBJ whole genome shotgun (WGS) entry which is preliminary data.</text>
</comment>
<evidence type="ECO:0000256" key="7">
    <source>
        <dbReference type="SAM" id="MobiDB-lite"/>
    </source>
</evidence>
<dbReference type="PANTHER" id="PTHR31595:SF67">
    <property type="entry name" value="WAX SYNTHASE DOMAIN-CONTAINING PROTEIN"/>
    <property type="match status" value="1"/>
</dbReference>
<dbReference type="OrthoDB" id="2796277at2759"/>
<dbReference type="Proteomes" id="UP000293360">
    <property type="component" value="Unassembled WGS sequence"/>
</dbReference>
<dbReference type="PANTHER" id="PTHR31595">
    <property type="entry name" value="LONG-CHAIN-ALCOHOL O-FATTY-ACYLTRANSFERASE 3-RELATED"/>
    <property type="match status" value="1"/>
</dbReference>
<evidence type="ECO:0000256" key="4">
    <source>
        <dbReference type="ARBA" id="ARBA00022692"/>
    </source>
</evidence>
<feature type="transmembrane region" description="Helical" evidence="8">
    <location>
        <begin position="189"/>
        <end position="213"/>
    </location>
</feature>
<keyword evidence="11" id="KW-1185">Reference proteome</keyword>
<dbReference type="InterPro" id="IPR044851">
    <property type="entry name" value="Wax_synthase"/>
</dbReference>
<keyword evidence="4 8" id="KW-0812">Transmembrane</keyword>
<keyword evidence="3" id="KW-0808">Transferase</keyword>
<evidence type="ECO:0000256" key="5">
    <source>
        <dbReference type="ARBA" id="ARBA00022989"/>
    </source>
</evidence>
<gene>
    <name evidence="10" type="ORF">DL764_010544</name>
</gene>
<comment type="similarity">
    <text evidence="2">Belongs to the wax synthase family.</text>
</comment>
<evidence type="ECO:0000313" key="10">
    <source>
        <dbReference type="EMBL" id="RYO73580.1"/>
    </source>
</evidence>
<evidence type="ECO:0000313" key="11">
    <source>
        <dbReference type="Proteomes" id="UP000293360"/>
    </source>
</evidence>
<organism evidence="10 11">
    <name type="scientific">Monosporascus ibericus</name>
    <dbReference type="NCBI Taxonomy" id="155417"/>
    <lineage>
        <taxon>Eukaryota</taxon>
        <taxon>Fungi</taxon>
        <taxon>Dikarya</taxon>
        <taxon>Ascomycota</taxon>
        <taxon>Pezizomycotina</taxon>
        <taxon>Sordariomycetes</taxon>
        <taxon>Xylariomycetidae</taxon>
        <taxon>Xylariales</taxon>
        <taxon>Xylariales incertae sedis</taxon>
        <taxon>Monosporascus</taxon>
    </lineage>
</organism>
<dbReference type="GO" id="GO:0016020">
    <property type="term" value="C:membrane"/>
    <property type="evidence" value="ECO:0007669"/>
    <property type="project" value="UniProtKB-SubCell"/>
</dbReference>
<dbReference type="STRING" id="155417.A0A4Q4SRG4"/>
<feature type="transmembrane region" description="Helical" evidence="8">
    <location>
        <begin position="136"/>
        <end position="155"/>
    </location>
</feature>
<evidence type="ECO:0000256" key="1">
    <source>
        <dbReference type="ARBA" id="ARBA00004141"/>
    </source>
</evidence>
<dbReference type="AlphaFoldDB" id="A0A4Q4SRG4"/>
<dbReference type="GO" id="GO:0008374">
    <property type="term" value="F:O-acyltransferase activity"/>
    <property type="evidence" value="ECO:0007669"/>
    <property type="project" value="InterPro"/>
</dbReference>
<keyword evidence="5 8" id="KW-1133">Transmembrane helix</keyword>
<dbReference type="Pfam" id="PF13813">
    <property type="entry name" value="MBOAT_2"/>
    <property type="match status" value="1"/>
</dbReference>